<evidence type="ECO:0000256" key="6">
    <source>
        <dbReference type="NCBIfam" id="TIGR01928"/>
    </source>
</evidence>
<feature type="domain" description="Mandelate racemase/muconate lactonizing enzyme C-terminal" evidence="7">
    <location>
        <begin position="142"/>
        <end position="233"/>
    </location>
</feature>
<dbReference type="CDD" id="cd03317">
    <property type="entry name" value="NAAAR"/>
    <property type="match status" value="1"/>
</dbReference>
<evidence type="ECO:0000256" key="1">
    <source>
        <dbReference type="ARBA" id="ARBA00001968"/>
    </source>
</evidence>
<evidence type="ECO:0000256" key="4">
    <source>
        <dbReference type="ARBA" id="ARBA00023239"/>
    </source>
</evidence>
<dbReference type="NCBIfam" id="TIGR01928">
    <property type="entry name" value="menC_lowGC_arch"/>
    <property type="match status" value="1"/>
</dbReference>
<accession>A0ABW5ZDR0</accession>
<protein>
    <recommendedName>
        <fullName evidence="5 6">o-succinylbenzoate synthase</fullName>
        <ecNumber evidence="5 6">4.2.1.113</ecNumber>
    </recommendedName>
</protein>
<dbReference type="Proteomes" id="UP001597561">
    <property type="component" value="Unassembled WGS sequence"/>
</dbReference>
<dbReference type="Gene3D" id="3.20.20.120">
    <property type="entry name" value="Enolase-like C-terminal domain"/>
    <property type="match status" value="1"/>
</dbReference>
<sequence>MNLTKAVVSKISMTLKTSFHTSLGTVSDREGLIVELFDDKGYCGLGEGVAFSSPWYTEETAESSLSVISNHLLPLLFEDEITHPEQLEDTFSSVRGNPMAKAALDMAVWDLYAKQQGKPLADLIGGIRNEALAGVAIGSKDMDDLLQQAELAVTQGYKRIKVKIRPGYDTKPLQTLKSHFPDIAILADANSAYNGFEDDLLALDDLGLQMIEQPFSQDDLAQHAAVQRVMKTPICLDESITSYETAVNAITFKSCKVINIKIGRVGGLTAAKKIHDLCREHDIQVWCGGMLEFGVSRAHNVALSMLPGFNIPGDLSSSDRYWTKDITVPELIVKEGTVKPFEGNGIGVELNRERLGEVTLSKFEYKK</sequence>
<organism evidence="8 9">
    <name type="scientific">Jeotgalibacillus terrae</name>
    <dbReference type="NCBI Taxonomy" id="587735"/>
    <lineage>
        <taxon>Bacteria</taxon>
        <taxon>Bacillati</taxon>
        <taxon>Bacillota</taxon>
        <taxon>Bacilli</taxon>
        <taxon>Bacillales</taxon>
        <taxon>Caryophanaceae</taxon>
        <taxon>Jeotgalibacillus</taxon>
    </lineage>
</organism>
<dbReference type="SMART" id="SM00922">
    <property type="entry name" value="MR_MLE"/>
    <property type="match status" value="1"/>
</dbReference>
<dbReference type="SFLD" id="SFLDF00009">
    <property type="entry name" value="o-succinylbenzoate_synthase"/>
    <property type="match status" value="1"/>
</dbReference>
<dbReference type="PANTHER" id="PTHR48073">
    <property type="entry name" value="O-SUCCINYLBENZOATE SYNTHASE-RELATED"/>
    <property type="match status" value="1"/>
</dbReference>
<dbReference type="EMBL" id="JBHUPG010000006">
    <property type="protein sequence ID" value="MFD2911054.1"/>
    <property type="molecule type" value="Genomic_DNA"/>
</dbReference>
<dbReference type="InterPro" id="IPR010197">
    <property type="entry name" value="OSBS/NAAAR"/>
</dbReference>
<comment type="caution">
    <text evidence="8">The sequence shown here is derived from an EMBL/GenBank/DDBJ whole genome shotgun (WGS) entry which is preliminary data.</text>
</comment>
<keyword evidence="9" id="KW-1185">Reference proteome</keyword>
<evidence type="ECO:0000259" key="7">
    <source>
        <dbReference type="SMART" id="SM00922"/>
    </source>
</evidence>
<evidence type="ECO:0000256" key="3">
    <source>
        <dbReference type="ARBA" id="ARBA00022842"/>
    </source>
</evidence>
<dbReference type="InterPro" id="IPR013341">
    <property type="entry name" value="Mandelate_racemase_N_dom"/>
</dbReference>
<evidence type="ECO:0000313" key="9">
    <source>
        <dbReference type="Proteomes" id="UP001597561"/>
    </source>
</evidence>
<dbReference type="RefSeq" id="WP_204730942.1">
    <property type="nucleotide sequence ID" value="NZ_JAFBDK010000030.1"/>
</dbReference>
<evidence type="ECO:0000256" key="2">
    <source>
        <dbReference type="ARBA" id="ARBA00022723"/>
    </source>
</evidence>
<name>A0ABW5ZDR0_9BACL</name>
<dbReference type="EC" id="4.2.1.113" evidence="5 6"/>
<dbReference type="SUPFAM" id="SSF54826">
    <property type="entry name" value="Enolase N-terminal domain-like"/>
    <property type="match status" value="1"/>
</dbReference>
<keyword evidence="3" id="KW-0460">Magnesium</keyword>
<dbReference type="SUPFAM" id="SSF51604">
    <property type="entry name" value="Enolase C-terminal domain-like"/>
    <property type="match status" value="1"/>
</dbReference>
<dbReference type="Gene3D" id="3.30.390.10">
    <property type="entry name" value="Enolase-like, N-terminal domain"/>
    <property type="match status" value="1"/>
</dbReference>
<evidence type="ECO:0000256" key="5">
    <source>
        <dbReference type="ARBA" id="ARBA00029491"/>
    </source>
</evidence>
<dbReference type="GO" id="GO:0043748">
    <property type="term" value="F:O-succinylbenzoate synthase activity"/>
    <property type="evidence" value="ECO:0007669"/>
    <property type="project" value="UniProtKB-EC"/>
</dbReference>
<dbReference type="InterPro" id="IPR029017">
    <property type="entry name" value="Enolase-like_N"/>
</dbReference>
<keyword evidence="4 8" id="KW-0456">Lyase</keyword>
<dbReference type="InterPro" id="IPR013342">
    <property type="entry name" value="Mandelate_racemase_C"/>
</dbReference>
<reference evidence="9" key="1">
    <citation type="journal article" date="2019" name="Int. J. Syst. Evol. Microbiol.">
        <title>The Global Catalogue of Microorganisms (GCM) 10K type strain sequencing project: providing services to taxonomists for standard genome sequencing and annotation.</title>
        <authorList>
            <consortium name="The Broad Institute Genomics Platform"/>
            <consortium name="The Broad Institute Genome Sequencing Center for Infectious Disease"/>
            <person name="Wu L."/>
            <person name="Ma J."/>
        </authorList>
    </citation>
    <scope>NUCLEOTIDE SEQUENCE [LARGE SCALE GENOMIC DNA]</scope>
    <source>
        <strain evidence="9">KCTC 13528</strain>
    </source>
</reference>
<dbReference type="InterPro" id="IPR029065">
    <property type="entry name" value="Enolase_C-like"/>
</dbReference>
<dbReference type="Pfam" id="PF13378">
    <property type="entry name" value="MR_MLE_C"/>
    <property type="match status" value="1"/>
</dbReference>
<gene>
    <name evidence="8" type="primary">menC</name>
    <name evidence="8" type="ORF">ACFS5P_04150</name>
</gene>
<dbReference type="Pfam" id="PF02746">
    <property type="entry name" value="MR_MLE_N"/>
    <property type="match status" value="1"/>
</dbReference>
<comment type="cofactor">
    <cofactor evidence="1">
        <name>a divalent metal cation</name>
        <dbReference type="ChEBI" id="CHEBI:60240"/>
    </cofactor>
</comment>
<dbReference type="SFLD" id="SFLDS00001">
    <property type="entry name" value="Enolase"/>
    <property type="match status" value="1"/>
</dbReference>
<evidence type="ECO:0000313" key="8">
    <source>
        <dbReference type="EMBL" id="MFD2911054.1"/>
    </source>
</evidence>
<dbReference type="SFLD" id="SFLDG00180">
    <property type="entry name" value="muconate_cycloisomerase"/>
    <property type="match status" value="1"/>
</dbReference>
<dbReference type="PANTHER" id="PTHR48073:SF5">
    <property type="entry name" value="O-SUCCINYLBENZOATE SYNTHASE"/>
    <property type="match status" value="1"/>
</dbReference>
<dbReference type="InterPro" id="IPR036849">
    <property type="entry name" value="Enolase-like_C_sf"/>
</dbReference>
<proteinExistence type="predicted"/>
<keyword evidence="2" id="KW-0479">Metal-binding</keyword>